<dbReference type="InterPro" id="IPR001958">
    <property type="entry name" value="Tet-R_TetA/multi-R_MdtG-like"/>
</dbReference>
<dbReference type="STRING" id="2880.D7FNH6"/>
<dbReference type="EMBL" id="FN649727">
    <property type="protein sequence ID" value="CBJ25987.1"/>
    <property type="molecule type" value="Genomic_DNA"/>
</dbReference>
<dbReference type="OMA" id="KEAFGWD"/>
<keyword evidence="3 7" id="KW-0812">Transmembrane</keyword>
<feature type="compositionally biased region" description="Polar residues" evidence="6">
    <location>
        <begin position="501"/>
        <end position="514"/>
    </location>
</feature>
<dbReference type="PANTHER" id="PTHR23507">
    <property type="entry name" value="ZGC:174356"/>
    <property type="match status" value="1"/>
</dbReference>
<feature type="transmembrane region" description="Helical" evidence="7">
    <location>
        <begin position="91"/>
        <end position="112"/>
    </location>
</feature>
<feature type="transmembrane region" description="Helical" evidence="7">
    <location>
        <begin position="321"/>
        <end position="344"/>
    </location>
</feature>
<evidence type="ECO:0000256" key="2">
    <source>
        <dbReference type="ARBA" id="ARBA00004236"/>
    </source>
</evidence>
<comment type="subcellular location">
    <subcellularLocation>
        <location evidence="2">Cell membrane</location>
    </subcellularLocation>
    <subcellularLocation>
        <location evidence="1">Membrane</location>
        <topology evidence="1">Multi-pass membrane protein</topology>
    </subcellularLocation>
</comment>
<dbReference type="SUPFAM" id="SSF103473">
    <property type="entry name" value="MFS general substrate transporter"/>
    <property type="match status" value="1"/>
</dbReference>
<dbReference type="GO" id="GO:0022857">
    <property type="term" value="F:transmembrane transporter activity"/>
    <property type="evidence" value="ECO:0007669"/>
    <property type="project" value="InterPro"/>
</dbReference>
<dbReference type="InterPro" id="IPR036259">
    <property type="entry name" value="MFS_trans_sf"/>
</dbReference>
<sequence>MNPTGNVQGEEQDAENALLLDGTAATTTASDGGAAATSVPRGLTKGDRVRRRLSVCLFLHIVGVAIISQVYPKVVLEHFDHDNGEASRFTGWLTLVSCIVQLIAIPTLCGASDVIGRRAILAGALALTAVSSFSLGLAPSSIAVVSVCQVVSGVANAILPISQAVVIDLSHWGAAAGGGEVTHGLGLIGAAFGLAVSVGPVLGGSLTEDHAGTACWLSASMSVLGVLSLKFFGWEETAPAATQGAGGATANASAGGGWKKLCARGSSSRIVNPFSVLKVFLESSLLMQLAVVLACFSLSLNVFSVYYNYFDFRYHWSPLDISLFFSTFGILLALTSGLLIRFLVPKRLSVGRGVLLGLALQSSSTTLFGLASQGWMCYVVLVATVLQYITEPCIQGVMANHVGADRQGSLQGAVQCLRNVSQGLAGVLYGQIFSLGVSTRVENALGFVLPGLPLFCASGCGATALTIAWYALRKAGETGAADPKSTANPSDVEAEEDGMMASNTVDVTDSSTATPAEDSSGDGGRSGKEAPAANPTALMQPASRVTGLGDEEDTMSDMSEPLLPRGDRFDSRSSS</sequence>
<evidence type="ECO:0000256" key="4">
    <source>
        <dbReference type="ARBA" id="ARBA00022989"/>
    </source>
</evidence>
<dbReference type="AlphaFoldDB" id="D7FNH6"/>
<feature type="transmembrane region" description="Helical" evidence="7">
    <location>
        <begin position="53"/>
        <end position="71"/>
    </location>
</feature>
<evidence type="ECO:0000256" key="3">
    <source>
        <dbReference type="ARBA" id="ARBA00022692"/>
    </source>
</evidence>
<evidence type="ECO:0000313" key="8">
    <source>
        <dbReference type="EMBL" id="CBJ25987.1"/>
    </source>
</evidence>
<evidence type="ECO:0000256" key="5">
    <source>
        <dbReference type="ARBA" id="ARBA00023136"/>
    </source>
</evidence>
<dbReference type="OrthoDB" id="419616at2759"/>
<dbReference type="GO" id="GO:0016020">
    <property type="term" value="C:membrane"/>
    <property type="evidence" value="ECO:0007669"/>
    <property type="project" value="UniProtKB-SubCell"/>
</dbReference>
<dbReference type="EMBL" id="FN648291">
    <property type="protein sequence ID" value="CBJ25987.1"/>
    <property type="molecule type" value="Genomic_DNA"/>
</dbReference>
<keyword evidence="5 7" id="KW-0472">Membrane</keyword>
<dbReference type="eggNOG" id="KOG2816">
    <property type="taxonomic scope" value="Eukaryota"/>
</dbReference>
<evidence type="ECO:0000256" key="1">
    <source>
        <dbReference type="ARBA" id="ARBA00004141"/>
    </source>
</evidence>
<feature type="compositionally biased region" description="Basic and acidic residues" evidence="6">
    <location>
        <begin position="565"/>
        <end position="575"/>
    </location>
</feature>
<keyword evidence="4 7" id="KW-1133">Transmembrane helix</keyword>
<feature type="transmembrane region" description="Helical" evidence="7">
    <location>
        <begin position="285"/>
        <end position="309"/>
    </location>
</feature>
<protein>
    <submittedName>
        <fullName evidence="8">Major facilitator transporter</fullName>
    </submittedName>
</protein>
<dbReference type="Proteomes" id="UP000002630">
    <property type="component" value="Linkage Group LG02"/>
</dbReference>
<evidence type="ECO:0000313" key="9">
    <source>
        <dbReference type="Proteomes" id="UP000002630"/>
    </source>
</evidence>
<dbReference type="Pfam" id="PF07690">
    <property type="entry name" value="MFS_1"/>
    <property type="match status" value="1"/>
</dbReference>
<name>D7FNH6_ECTSI</name>
<organism evidence="8 9">
    <name type="scientific">Ectocarpus siliculosus</name>
    <name type="common">Brown alga</name>
    <name type="synonym">Conferva siliculosa</name>
    <dbReference type="NCBI Taxonomy" id="2880"/>
    <lineage>
        <taxon>Eukaryota</taxon>
        <taxon>Sar</taxon>
        <taxon>Stramenopiles</taxon>
        <taxon>Ochrophyta</taxon>
        <taxon>PX clade</taxon>
        <taxon>Phaeophyceae</taxon>
        <taxon>Ectocarpales</taxon>
        <taxon>Ectocarpaceae</taxon>
        <taxon>Ectocarpus</taxon>
    </lineage>
</organism>
<feature type="transmembrane region" description="Helical" evidence="7">
    <location>
        <begin position="365"/>
        <end position="389"/>
    </location>
</feature>
<dbReference type="Gene3D" id="1.20.1250.20">
    <property type="entry name" value="MFS general substrate transporter like domains"/>
    <property type="match status" value="1"/>
</dbReference>
<keyword evidence="9" id="KW-1185">Reference proteome</keyword>
<feature type="region of interest" description="Disordered" evidence="6">
    <location>
        <begin position="478"/>
        <end position="575"/>
    </location>
</feature>
<accession>D7FNH6</accession>
<dbReference type="PANTHER" id="PTHR23507:SF1">
    <property type="entry name" value="FI18259P1-RELATED"/>
    <property type="match status" value="1"/>
</dbReference>
<dbReference type="PRINTS" id="PR01035">
    <property type="entry name" value="TCRTETA"/>
</dbReference>
<feature type="transmembrane region" description="Helical" evidence="7">
    <location>
        <begin position="119"/>
        <end position="136"/>
    </location>
</feature>
<dbReference type="InParanoid" id="D7FNH6"/>
<proteinExistence type="predicted"/>
<gene>
    <name evidence="8" type="ORF">Esi_0018_0048</name>
</gene>
<dbReference type="InterPro" id="IPR011701">
    <property type="entry name" value="MFS"/>
</dbReference>
<reference evidence="8 9" key="1">
    <citation type="journal article" date="2010" name="Nature">
        <title>The Ectocarpus genome and the independent evolution of multicellularity in brown algae.</title>
        <authorList>
            <person name="Cock J.M."/>
            <person name="Sterck L."/>
            <person name="Rouze P."/>
            <person name="Scornet D."/>
            <person name="Allen A.E."/>
            <person name="Amoutzias G."/>
            <person name="Anthouard V."/>
            <person name="Artiguenave F."/>
            <person name="Aury J.M."/>
            <person name="Badger J.H."/>
            <person name="Beszteri B."/>
            <person name="Billiau K."/>
            <person name="Bonnet E."/>
            <person name="Bothwell J.H."/>
            <person name="Bowler C."/>
            <person name="Boyen C."/>
            <person name="Brownlee C."/>
            <person name="Carrano C.J."/>
            <person name="Charrier B."/>
            <person name="Cho G.Y."/>
            <person name="Coelho S.M."/>
            <person name="Collen J."/>
            <person name="Corre E."/>
            <person name="Da Silva C."/>
            <person name="Delage L."/>
            <person name="Delaroque N."/>
            <person name="Dittami S.M."/>
            <person name="Doulbeau S."/>
            <person name="Elias M."/>
            <person name="Farnham G."/>
            <person name="Gachon C.M."/>
            <person name="Gschloessl B."/>
            <person name="Heesch S."/>
            <person name="Jabbari K."/>
            <person name="Jubin C."/>
            <person name="Kawai H."/>
            <person name="Kimura K."/>
            <person name="Kloareg B."/>
            <person name="Kupper F.C."/>
            <person name="Lang D."/>
            <person name="Le Bail A."/>
            <person name="Leblanc C."/>
            <person name="Lerouge P."/>
            <person name="Lohr M."/>
            <person name="Lopez P.J."/>
            <person name="Martens C."/>
            <person name="Maumus F."/>
            <person name="Michel G."/>
            <person name="Miranda-Saavedra D."/>
            <person name="Morales J."/>
            <person name="Moreau H."/>
            <person name="Motomura T."/>
            <person name="Nagasato C."/>
            <person name="Napoli C.A."/>
            <person name="Nelson D.R."/>
            <person name="Nyvall-Collen P."/>
            <person name="Peters A.F."/>
            <person name="Pommier C."/>
            <person name="Potin P."/>
            <person name="Poulain J."/>
            <person name="Quesneville H."/>
            <person name="Read B."/>
            <person name="Rensing S.A."/>
            <person name="Ritter A."/>
            <person name="Rousvoal S."/>
            <person name="Samanta M."/>
            <person name="Samson G."/>
            <person name="Schroeder D.C."/>
            <person name="Segurens B."/>
            <person name="Strittmatter M."/>
            <person name="Tonon T."/>
            <person name="Tregear J.W."/>
            <person name="Valentin K."/>
            <person name="von Dassow P."/>
            <person name="Yamagishi T."/>
            <person name="Van de Peer Y."/>
            <person name="Wincker P."/>
        </authorList>
    </citation>
    <scope>NUCLEOTIDE SEQUENCE [LARGE SCALE GENOMIC DNA]</scope>
    <source>
        <strain evidence="9">Ec32 / CCAP1310/4</strain>
    </source>
</reference>
<evidence type="ECO:0000256" key="7">
    <source>
        <dbReference type="SAM" id="Phobius"/>
    </source>
</evidence>
<evidence type="ECO:0000256" key="6">
    <source>
        <dbReference type="SAM" id="MobiDB-lite"/>
    </source>
</evidence>